<dbReference type="Proteomes" id="UP000236740">
    <property type="component" value="Unassembled WGS sequence"/>
</dbReference>
<sequence length="67" mass="7220">MTSEPCDGCGRSVRIAGGIGDFWSFETESSGGMTLELDDGGEFFLCHDCIARLPDDRVVTSEDVESL</sequence>
<evidence type="ECO:0008006" key="5">
    <source>
        <dbReference type="Google" id="ProtNLM"/>
    </source>
</evidence>
<dbReference type="KEGG" id="hlm:DV707_01310"/>
<name>A0A1H5WJC0_9EURY</name>
<dbReference type="GeneID" id="39856682"/>
<accession>A0A1H5WJC0</accession>
<dbReference type="EMBL" id="FNVN01000001">
    <property type="protein sequence ID" value="SEF99729.1"/>
    <property type="molecule type" value="Genomic_DNA"/>
</dbReference>
<reference evidence="1 4" key="2">
    <citation type="journal article" date="2019" name="Nat. Commun.">
        <title>A new type of DNA phosphorothioation-based antiviral system in archaea.</title>
        <authorList>
            <person name="Xiong L."/>
            <person name="Liu S."/>
            <person name="Chen S."/>
            <person name="Xiao Y."/>
            <person name="Zhu B."/>
            <person name="Gao Y."/>
            <person name="Zhang Y."/>
            <person name="Chen B."/>
            <person name="Luo J."/>
            <person name="Deng Z."/>
            <person name="Chen X."/>
            <person name="Wang L."/>
            <person name="Chen S."/>
        </authorList>
    </citation>
    <scope>NUCLEOTIDE SEQUENCE [LARGE SCALE GENOMIC DNA]</scope>
    <source>
        <strain evidence="1 4">CGMCC 1.10331</strain>
    </source>
</reference>
<evidence type="ECO:0000313" key="4">
    <source>
        <dbReference type="Proteomes" id="UP000296733"/>
    </source>
</evidence>
<keyword evidence="3" id="KW-1185">Reference proteome</keyword>
<organism evidence="2 3">
    <name type="scientific">Halobellus limi</name>
    <dbReference type="NCBI Taxonomy" id="699433"/>
    <lineage>
        <taxon>Archaea</taxon>
        <taxon>Methanobacteriati</taxon>
        <taxon>Methanobacteriota</taxon>
        <taxon>Stenosarchaea group</taxon>
        <taxon>Halobacteria</taxon>
        <taxon>Halobacteriales</taxon>
        <taxon>Haloferacaceae</taxon>
        <taxon>Halobellus</taxon>
    </lineage>
</organism>
<gene>
    <name evidence="1" type="ORF">DV707_01310</name>
    <name evidence="2" type="ORF">SAMN04488133_1299</name>
</gene>
<protein>
    <recommendedName>
        <fullName evidence="5">Small CPxCG-related zinc finger protein</fullName>
    </recommendedName>
</protein>
<dbReference type="OrthoDB" id="190410at2157"/>
<proteinExistence type="predicted"/>
<dbReference type="InterPro" id="IPR055983">
    <property type="entry name" value="DUF7561"/>
</dbReference>
<dbReference type="RefSeq" id="WP_103990978.1">
    <property type="nucleotide sequence ID" value="NZ_CP031311.1"/>
</dbReference>
<dbReference type="Proteomes" id="UP000296733">
    <property type="component" value="Chromosome"/>
</dbReference>
<evidence type="ECO:0000313" key="2">
    <source>
        <dbReference type="EMBL" id="SEF99729.1"/>
    </source>
</evidence>
<dbReference type="Pfam" id="PF24442">
    <property type="entry name" value="DUF7561"/>
    <property type="match status" value="1"/>
</dbReference>
<evidence type="ECO:0000313" key="1">
    <source>
        <dbReference type="EMBL" id="QCC46424.1"/>
    </source>
</evidence>
<reference evidence="2 3" key="1">
    <citation type="submission" date="2016-10" db="EMBL/GenBank/DDBJ databases">
        <authorList>
            <person name="de Groot N.N."/>
        </authorList>
    </citation>
    <scope>NUCLEOTIDE SEQUENCE [LARGE SCALE GENOMIC DNA]</scope>
    <source>
        <strain evidence="2 3">CGMCC 1.10331</strain>
    </source>
</reference>
<dbReference type="AlphaFoldDB" id="A0A1H5WJC0"/>
<evidence type="ECO:0000313" key="3">
    <source>
        <dbReference type="Proteomes" id="UP000236740"/>
    </source>
</evidence>
<dbReference type="EMBL" id="CP031311">
    <property type="protein sequence ID" value="QCC46424.1"/>
    <property type="molecule type" value="Genomic_DNA"/>
</dbReference>